<protein>
    <submittedName>
        <fullName evidence="8">INSIG domain protein</fullName>
    </submittedName>
</protein>
<dbReference type="AlphaFoldDB" id="A0AAE9WEA6"/>
<reference evidence="8 9" key="1">
    <citation type="journal article" date="2023" name="G3 (Bethesda)">
        <title>A high-quality reference genome for the fission yeast Schizosaccharomyces osmophilus.</title>
        <authorList>
            <person name="Jia G.S."/>
            <person name="Zhang W.C."/>
            <person name="Liang Y."/>
            <person name="Liu X.H."/>
            <person name="Rhind N."/>
            <person name="Pidoux A."/>
            <person name="Brysch-Herzberg M."/>
            <person name="Du L.L."/>
        </authorList>
    </citation>
    <scope>NUCLEOTIDE SEQUENCE [LARGE SCALE GENOMIC DNA]</scope>
    <source>
        <strain evidence="8 9">CBS 15793</strain>
    </source>
</reference>
<evidence type="ECO:0000256" key="6">
    <source>
        <dbReference type="ARBA" id="ARBA00023136"/>
    </source>
</evidence>
<dbReference type="KEGG" id="som:SOMG_04221"/>
<evidence type="ECO:0000256" key="4">
    <source>
        <dbReference type="ARBA" id="ARBA00022824"/>
    </source>
</evidence>
<feature type="transmembrane region" description="Helical" evidence="7">
    <location>
        <begin position="95"/>
        <end position="118"/>
    </location>
</feature>
<keyword evidence="6 7" id="KW-0472">Membrane</keyword>
<feature type="transmembrane region" description="Helical" evidence="7">
    <location>
        <begin position="268"/>
        <end position="288"/>
    </location>
</feature>
<feature type="transmembrane region" description="Helical" evidence="7">
    <location>
        <begin position="143"/>
        <end position="161"/>
    </location>
</feature>
<keyword evidence="4" id="KW-0256">Endoplasmic reticulum</keyword>
<dbReference type="Proteomes" id="UP001212411">
    <property type="component" value="Chromosome 3"/>
</dbReference>
<dbReference type="GeneID" id="80877697"/>
<dbReference type="Pfam" id="PF07281">
    <property type="entry name" value="INSIG"/>
    <property type="match status" value="1"/>
</dbReference>
<keyword evidence="9" id="KW-1185">Reference proteome</keyword>
<dbReference type="GO" id="GO:0016126">
    <property type="term" value="P:sterol biosynthetic process"/>
    <property type="evidence" value="ECO:0007669"/>
    <property type="project" value="TreeGrafter"/>
</dbReference>
<feature type="transmembrane region" description="Helical" evidence="7">
    <location>
        <begin position="207"/>
        <end position="224"/>
    </location>
</feature>
<sequence>MASQKVYRPHPRYAEGFPSQANMKRSISVMSFTSLDNMRSTLSGLFTPLRLEEEEEQEEDDDSSVHDYEDYASKQKDDDLKKEKTKRRIILEPNLSLKLLFLKFLAIFGLGSIFTYMAEGILQEAKLSSLTVRCGSWVFKPNWSVAFGLVAIGLAVAYRLMDVRCPSGSSARRTSQSSQFQILSRYLAAFATLLLTMKKLLSTQSTHSSFVALVASAVTIWYVFDRSKNGFTVSCIMSIIGSIAYYAFVDSTPFSLFETNPSEYQFRYWIPMILFSASTIVGNAGRLLF</sequence>
<evidence type="ECO:0000256" key="3">
    <source>
        <dbReference type="ARBA" id="ARBA00022692"/>
    </source>
</evidence>
<comment type="similarity">
    <text evidence="2">Belongs to the INSIG family.</text>
</comment>
<proteinExistence type="inferred from homology"/>
<evidence type="ECO:0000256" key="7">
    <source>
        <dbReference type="SAM" id="Phobius"/>
    </source>
</evidence>
<evidence type="ECO:0000313" key="9">
    <source>
        <dbReference type="Proteomes" id="UP001212411"/>
    </source>
</evidence>
<keyword evidence="5 7" id="KW-1133">Transmembrane helix</keyword>
<dbReference type="InterPro" id="IPR025929">
    <property type="entry name" value="INSIG_fam"/>
</dbReference>
<feature type="transmembrane region" description="Helical" evidence="7">
    <location>
        <begin position="182"/>
        <end position="201"/>
    </location>
</feature>
<evidence type="ECO:0000256" key="2">
    <source>
        <dbReference type="ARBA" id="ARBA00007475"/>
    </source>
</evidence>
<dbReference type="PANTHER" id="PTHR15301">
    <property type="entry name" value="INSULIN-INDUCED GENE 1"/>
    <property type="match status" value="1"/>
</dbReference>
<name>A0AAE9WEA6_9SCHI</name>
<dbReference type="GO" id="GO:0005789">
    <property type="term" value="C:endoplasmic reticulum membrane"/>
    <property type="evidence" value="ECO:0007669"/>
    <property type="project" value="UniProtKB-SubCell"/>
</dbReference>
<feature type="transmembrane region" description="Helical" evidence="7">
    <location>
        <begin position="231"/>
        <end position="248"/>
    </location>
</feature>
<evidence type="ECO:0000256" key="1">
    <source>
        <dbReference type="ARBA" id="ARBA00004477"/>
    </source>
</evidence>
<dbReference type="PANTHER" id="PTHR15301:SF3">
    <property type="entry name" value="PROTEIN NSG1-RELATED"/>
    <property type="match status" value="1"/>
</dbReference>
<accession>A0AAE9WEA6</accession>
<evidence type="ECO:0000313" key="8">
    <source>
        <dbReference type="EMBL" id="WBW74699.1"/>
    </source>
</evidence>
<comment type="subcellular location">
    <subcellularLocation>
        <location evidence="1">Endoplasmic reticulum membrane</location>
        <topology evidence="1">Multi-pass membrane protein</topology>
    </subcellularLocation>
</comment>
<keyword evidence="3 7" id="KW-0812">Transmembrane</keyword>
<organism evidence="8 9">
    <name type="scientific">Schizosaccharomyces osmophilus</name>
    <dbReference type="NCBI Taxonomy" id="2545709"/>
    <lineage>
        <taxon>Eukaryota</taxon>
        <taxon>Fungi</taxon>
        <taxon>Dikarya</taxon>
        <taxon>Ascomycota</taxon>
        <taxon>Taphrinomycotina</taxon>
        <taxon>Schizosaccharomycetes</taxon>
        <taxon>Schizosaccharomycetales</taxon>
        <taxon>Schizosaccharomycetaceae</taxon>
        <taxon>Schizosaccharomyces</taxon>
    </lineage>
</organism>
<evidence type="ECO:0000256" key="5">
    <source>
        <dbReference type="ARBA" id="ARBA00022989"/>
    </source>
</evidence>
<dbReference type="EMBL" id="CP115613">
    <property type="protein sequence ID" value="WBW74699.1"/>
    <property type="molecule type" value="Genomic_DNA"/>
</dbReference>
<dbReference type="RefSeq" id="XP_056038942.1">
    <property type="nucleotide sequence ID" value="XM_056183008.1"/>
</dbReference>
<gene>
    <name evidence="8" type="primary">ins1</name>
    <name evidence="8" type="ORF">SOMG_04221</name>
</gene>